<dbReference type="RefSeq" id="WP_009147584.1">
    <property type="nucleotide sequence ID" value="NZ_CP121471.1"/>
</dbReference>
<sequence>MSTPPCIAYCTCPDSDCAERLAAMLVNEGLAACVSLLPGAKSCYRWDGQLCQDAEVLMMIKTTQARLRELESRILKEHPYEVPEFIVVPVIAGSDQYLKWIDTCTQSS</sequence>
<evidence type="ECO:0000256" key="1">
    <source>
        <dbReference type="ARBA" id="ARBA00010169"/>
    </source>
</evidence>
<dbReference type="EMBL" id="JH603168">
    <property type="protein sequence ID" value="EIC23501.1"/>
    <property type="molecule type" value="Genomic_DNA"/>
</dbReference>
<dbReference type="GO" id="GO:0005507">
    <property type="term" value="F:copper ion binding"/>
    <property type="evidence" value="ECO:0007669"/>
    <property type="project" value="TreeGrafter"/>
</dbReference>
<dbReference type="SUPFAM" id="SSF54913">
    <property type="entry name" value="GlnB-like"/>
    <property type="match status" value="1"/>
</dbReference>
<dbReference type="HOGENOM" id="CLU_098807_3_1_6"/>
<dbReference type="Gene3D" id="3.30.70.120">
    <property type="match status" value="1"/>
</dbReference>
<dbReference type="eggNOG" id="COG1324">
    <property type="taxonomic scope" value="Bacteria"/>
</dbReference>
<dbReference type="PANTHER" id="PTHR23419">
    <property type="entry name" value="DIVALENT CATION TOLERANCE CUTA-RELATED"/>
    <property type="match status" value="1"/>
</dbReference>
<dbReference type="PANTHER" id="PTHR23419:SF8">
    <property type="entry name" value="FI09726P"/>
    <property type="match status" value="1"/>
</dbReference>
<dbReference type="Pfam" id="PF03091">
    <property type="entry name" value="CutA1"/>
    <property type="match status" value="1"/>
</dbReference>
<proteinExistence type="inferred from homology"/>
<organism evidence="2 3">
    <name type="scientific">Thiorhodovibrio frisius</name>
    <dbReference type="NCBI Taxonomy" id="631362"/>
    <lineage>
        <taxon>Bacteria</taxon>
        <taxon>Pseudomonadati</taxon>
        <taxon>Pseudomonadota</taxon>
        <taxon>Gammaproteobacteria</taxon>
        <taxon>Chromatiales</taxon>
        <taxon>Chromatiaceae</taxon>
        <taxon>Thiorhodovibrio</taxon>
    </lineage>
</organism>
<dbReference type="OrthoDB" id="37622at2"/>
<dbReference type="InterPro" id="IPR011322">
    <property type="entry name" value="N-reg_PII-like_a/b"/>
</dbReference>
<dbReference type="InterPro" id="IPR015867">
    <property type="entry name" value="N-reg_PII/ATP_PRibTrfase_C"/>
</dbReference>
<dbReference type="InterPro" id="IPR004323">
    <property type="entry name" value="Ion_tolerance_CutA"/>
</dbReference>
<dbReference type="GO" id="GO:0010038">
    <property type="term" value="P:response to metal ion"/>
    <property type="evidence" value="ECO:0007669"/>
    <property type="project" value="InterPro"/>
</dbReference>
<accession>H8YYH5</accession>
<evidence type="ECO:0000313" key="2">
    <source>
        <dbReference type="EMBL" id="EIC23501.1"/>
    </source>
</evidence>
<dbReference type="AlphaFoldDB" id="H8YYH5"/>
<name>H8YYH5_9GAMM</name>
<evidence type="ECO:0000313" key="3">
    <source>
        <dbReference type="Proteomes" id="UP000002964"/>
    </source>
</evidence>
<reference evidence="3" key="1">
    <citation type="submission" date="2011-06" db="EMBL/GenBank/DDBJ databases">
        <authorList>
            <consortium name="US DOE Joint Genome Institute (JGI-PGF)"/>
            <person name="Lucas S."/>
            <person name="Han J."/>
            <person name="Lapidus A."/>
            <person name="Cheng J.-F."/>
            <person name="Goodwin L."/>
            <person name="Pitluck S."/>
            <person name="Peters L."/>
            <person name="Land M.L."/>
            <person name="Hauser L."/>
            <person name="Vogl K."/>
            <person name="Liu Z."/>
            <person name="Overmann J."/>
            <person name="Frigaard N.-U."/>
            <person name="Bryant D.A."/>
            <person name="Woyke T.J."/>
        </authorList>
    </citation>
    <scope>NUCLEOTIDE SEQUENCE [LARGE SCALE GENOMIC DNA]</scope>
    <source>
        <strain evidence="3">970</strain>
    </source>
</reference>
<keyword evidence="3" id="KW-1185">Reference proteome</keyword>
<gene>
    <name evidence="2" type="ORF">Thi970DRAFT_01172</name>
</gene>
<comment type="similarity">
    <text evidence="1">Belongs to the CutA family.</text>
</comment>
<protein>
    <submittedName>
        <fullName evidence="2">Uncharacterized protein involved in tolerance to divalent cations</fullName>
    </submittedName>
</protein>
<dbReference type="Proteomes" id="UP000002964">
    <property type="component" value="Unassembled WGS sequence"/>
</dbReference>
<dbReference type="STRING" id="631362.Thi970DRAFT_01172"/>
<reference evidence="2 3" key="2">
    <citation type="submission" date="2011-11" db="EMBL/GenBank/DDBJ databases">
        <authorList>
            <consortium name="US DOE Joint Genome Institute"/>
            <person name="Lucas S."/>
            <person name="Han J."/>
            <person name="Lapidus A."/>
            <person name="Cheng J.-F."/>
            <person name="Goodwin L."/>
            <person name="Pitluck S."/>
            <person name="Peters L."/>
            <person name="Ovchinnikova G."/>
            <person name="Zhang X."/>
            <person name="Detter J.C."/>
            <person name="Han C."/>
            <person name="Tapia R."/>
            <person name="Land M."/>
            <person name="Hauser L."/>
            <person name="Kyrpides N."/>
            <person name="Ivanova N."/>
            <person name="Pagani I."/>
            <person name="Vogl K."/>
            <person name="Liu Z."/>
            <person name="Overmann J."/>
            <person name="Frigaard N.-U."/>
            <person name="Bryant D."/>
            <person name="Woyke T."/>
        </authorList>
    </citation>
    <scope>NUCLEOTIDE SEQUENCE [LARGE SCALE GENOMIC DNA]</scope>
    <source>
        <strain evidence="2 3">970</strain>
    </source>
</reference>